<dbReference type="PROSITE" id="PS51221">
    <property type="entry name" value="TTL"/>
    <property type="match status" value="1"/>
</dbReference>
<dbReference type="Gene3D" id="3.30.470.20">
    <property type="entry name" value="ATP-grasp fold, B domain"/>
    <property type="match status" value="1"/>
</dbReference>
<keyword evidence="2" id="KW-0436">Ligase</keyword>
<sequence>MLPRRDNRINKSAKQTARKKASSEDESSEEGSSSSGSSSDDGSNSSSGSDSEMDTTETSFSSKSATECVGSSKQQGLLKVNHRSYTVYCDTARNSKNFCHGSIGEPLMEDIKKDPKPPISICILNSRYDIIPRICRRLGYRLVAENELWNVCWTDSLVGVDFCRDMRRFQKINHFPGMFEICRKDLLARNLSRMQKLFPTEYQIFPKTWVFPADLGEAIAYSRTHRSKTYILKPDQGSQGRGIFLTKNLKEINPRDRMICQVYIHRPLLIDGYKFDLRVYTLVTSTDPLRIFVYKEGLARFATYKYREPCITNTSNNFMHLTNYSVNKYSRCFSNDDEAGSKRRFATLNRILTSEGYDIAELWNNIDDVIVKTILSAWQVLRHTYQASFPTHDIIQACFEILGFDILIDHRLKPYILEVNHSPSFHTDEAIDKEIKEALIHDTFVMLNLNGEVKKRVLEEDKRRIQNRLLQRLREYSKSKEASKESSSDSKNGDDDDPSEERLGPWADQITWEETHLGGFRRILPVPGDPDRYAHIFLAQTQASVYNETAASKKREECAKQQRIELEERYKHNQAMLNKNNPKGQHLGSKGLCSSEDGALVVKKKKKVKPKVVKKKDNYSPDSIMEYEERERMALLAQRDFFIRTCGLVQNIYLNFNRNKLLTMSDQRKYKEPFAKLVANDILQQDLCSQQSTQSGTTTCLPVLSNHYGSSTASHSSSQKLHLKSLVTISDTTSWMQCAEVTQPSRPPLPYLLASQPTNYRSTKSTMARQVTNVVKRHNMDTRQLYSASDKVI</sequence>
<dbReference type="OrthoDB" id="202825at2759"/>
<dbReference type="EnsemblMetazoa" id="AAEL013750-RA">
    <property type="protein sequence ID" value="AAEL013750-PA"/>
    <property type="gene ID" value="AAEL013750"/>
</dbReference>
<feature type="compositionally biased region" description="Basic and acidic residues" evidence="6">
    <location>
        <begin position="476"/>
        <end position="493"/>
    </location>
</feature>
<proteinExistence type="inferred from homology"/>
<evidence type="ECO:0000256" key="4">
    <source>
        <dbReference type="ARBA" id="ARBA00022741"/>
    </source>
</evidence>
<dbReference type="AlphaFoldDB" id="A0A1S4G030"/>
<protein>
    <submittedName>
        <fullName evidence="7">Uncharacterized protein</fullName>
    </submittedName>
</protein>
<dbReference type="GO" id="GO:0005524">
    <property type="term" value="F:ATP binding"/>
    <property type="evidence" value="ECO:0007669"/>
    <property type="project" value="UniProtKB-KW"/>
</dbReference>
<dbReference type="GO" id="GO:0000226">
    <property type="term" value="P:microtubule cytoskeleton organization"/>
    <property type="evidence" value="ECO:0007669"/>
    <property type="project" value="TreeGrafter"/>
</dbReference>
<dbReference type="VEuPathDB" id="VectorBase:AAEL013750"/>
<dbReference type="GO" id="GO:0036064">
    <property type="term" value="C:ciliary basal body"/>
    <property type="evidence" value="ECO:0007669"/>
    <property type="project" value="TreeGrafter"/>
</dbReference>
<reference evidence="7 8" key="1">
    <citation type="submission" date="2017-06" db="EMBL/GenBank/DDBJ databases">
        <title>Aedes aegypti genome working group (AGWG) sequencing and assembly.</title>
        <authorList>
            <consortium name="Aedes aegypti Genome Working Group (AGWG)"/>
            <person name="Matthews B.J."/>
        </authorList>
    </citation>
    <scope>NUCLEOTIDE SEQUENCE [LARGE SCALE GENOMIC DNA]</scope>
    <source>
        <strain evidence="7 8">LVP_AGWG</strain>
    </source>
</reference>
<gene>
    <name evidence="7" type="primary">5578570</name>
</gene>
<dbReference type="SUPFAM" id="SSF56059">
    <property type="entry name" value="Glutathione synthetase ATP-binding domain-like"/>
    <property type="match status" value="1"/>
</dbReference>
<organism evidence="7 8">
    <name type="scientific">Aedes aegypti</name>
    <name type="common">Yellowfever mosquito</name>
    <name type="synonym">Culex aegypti</name>
    <dbReference type="NCBI Taxonomy" id="7159"/>
    <lineage>
        <taxon>Eukaryota</taxon>
        <taxon>Metazoa</taxon>
        <taxon>Ecdysozoa</taxon>
        <taxon>Arthropoda</taxon>
        <taxon>Hexapoda</taxon>
        <taxon>Insecta</taxon>
        <taxon>Pterygota</taxon>
        <taxon>Neoptera</taxon>
        <taxon>Endopterygota</taxon>
        <taxon>Diptera</taxon>
        <taxon>Nematocera</taxon>
        <taxon>Culicoidea</taxon>
        <taxon>Culicidae</taxon>
        <taxon>Culicinae</taxon>
        <taxon>Aedini</taxon>
        <taxon>Aedes</taxon>
        <taxon>Stegomyia</taxon>
    </lineage>
</organism>
<evidence type="ECO:0000256" key="2">
    <source>
        <dbReference type="ARBA" id="ARBA00022598"/>
    </source>
</evidence>
<evidence type="ECO:0000256" key="5">
    <source>
        <dbReference type="ARBA" id="ARBA00022840"/>
    </source>
</evidence>
<feature type="region of interest" description="Disordered" evidence="6">
    <location>
        <begin position="1"/>
        <end position="65"/>
    </location>
</feature>
<dbReference type="GO" id="GO:0070740">
    <property type="term" value="F:tubulin-glutamic acid ligase activity"/>
    <property type="evidence" value="ECO:0007669"/>
    <property type="project" value="TreeGrafter"/>
</dbReference>
<evidence type="ECO:0000256" key="6">
    <source>
        <dbReference type="SAM" id="MobiDB-lite"/>
    </source>
</evidence>
<dbReference type="GO" id="GO:0005874">
    <property type="term" value="C:microtubule"/>
    <property type="evidence" value="ECO:0007669"/>
    <property type="project" value="UniProtKB-KW"/>
</dbReference>
<keyword evidence="4" id="KW-0547">Nucleotide-binding</keyword>
<keyword evidence="8" id="KW-1185">Reference proteome</keyword>
<dbReference type="Pfam" id="PF03133">
    <property type="entry name" value="TTL"/>
    <property type="match status" value="1"/>
</dbReference>
<accession>A0A1S4G030</accession>
<dbReference type="FunFam" id="3.30.470.20:FF:000009">
    <property type="entry name" value="tubulin polyglutamylase TTLL5 isoform X1"/>
    <property type="match status" value="1"/>
</dbReference>
<dbReference type="PANTHER" id="PTHR12241:SF161">
    <property type="entry name" value="TUBULIN POLYGLUTAMYLASE TTLL6"/>
    <property type="match status" value="1"/>
</dbReference>
<evidence type="ECO:0000256" key="3">
    <source>
        <dbReference type="ARBA" id="ARBA00022701"/>
    </source>
</evidence>
<keyword evidence="5" id="KW-0067">ATP-binding</keyword>
<feature type="region of interest" description="Disordered" evidence="6">
    <location>
        <begin position="476"/>
        <end position="504"/>
    </location>
</feature>
<evidence type="ECO:0000313" key="7">
    <source>
        <dbReference type="EnsemblMetazoa" id="AAEL013750-PA"/>
    </source>
</evidence>
<dbReference type="PANTHER" id="PTHR12241">
    <property type="entry name" value="TUBULIN POLYGLUTAMYLASE"/>
    <property type="match status" value="1"/>
</dbReference>
<dbReference type="Proteomes" id="UP000008820">
    <property type="component" value="Chromosome 3"/>
</dbReference>
<reference evidence="7" key="2">
    <citation type="submission" date="2020-05" db="UniProtKB">
        <authorList>
            <consortium name="EnsemblMetazoa"/>
        </authorList>
    </citation>
    <scope>IDENTIFICATION</scope>
    <source>
        <strain evidence="7">LVP_AGWG</strain>
    </source>
</reference>
<feature type="compositionally biased region" description="Low complexity" evidence="6">
    <location>
        <begin position="30"/>
        <end position="62"/>
    </location>
</feature>
<name>A0A1S4G030_AEDAE</name>
<evidence type="ECO:0000313" key="8">
    <source>
        <dbReference type="Proteomes" id="UP000008820"/>
    </source>
</evidence>
<dbReference type="InterPro" id="IPR004344">
    <property type="entry name" value="TTL/TTLL_fam"/>
</dbReference>
<keyword evidence="3" id="KW-0493">Microtubule</keyword>
<evidence type="ECO:0000256" key="1">
    <source>
        <dbReference type="ARBA" id="ARBA00006820"/>
    </source>
</evidence>
<dbReference type="GO" id="GO:0015631">
    <property type="term" value="F:tubulin binding"/>
    <property type="evidence" value="ECO:0007669"/>
    <property type="project" value="TreeGrafter"/>
</dbReference>
<comment type="similarity">
    <text evidence="1">Belongs to the tubulin--tyrosine ligase family.</text>
</comment>